<organism evidence="3 4">
    <name type="scientific">Meridianimarinicoccus marinus</name>
    <dbReference type="NCBI Taxonomy" id="3231483"/>
    <lineage>
        <taxon>Bacteria</taxon>
        <taxon>Pseudomonadati</taxon>
        <taxon>Pseudomonadota</taxon>
        <taxon>Alphaproteobacteria</taxon>
        <taxon>Rhodobacterales</taxon>
        <taxon>Paracoccaceae</taxon>
        <taxon>Meridianimarinicoccus</taxon>
    </lineage>
</organism>
<name>A0ABV3L883_9RHOB</name>
<dbReference type="SUPFAM" id="SSF56059">
    <property type="entry name" value="Glutathione synthetase ATP-binding domain-like"/>
    <property type="match status" value="1"/>
</dbReference>
<evidence type="ECO:0000313" key="4">
    <source>
        <dbReference type="Proteomes" id="UP001553161"/>
    </source>
</evidence>
<evidence type="ECO:0000259" key="1">
    <source>
        <dbReference type="Pfam" id="PF04168"/>
    </source>
</evidence>
<dbReference type="Gene3D" id="3.40.50.11290">
    <property type="match status" value="1"/>
</dbReference>
<reference evidence="3 4" key="1">
    <citation type="submission" date="2024-07" db="EMBL/GenBank/DDBJ databases">
        <authorList>
            <person name="Kang M."/>
        </authorList>
    </citation>
    <scope>NUCLEOTIDE SEQUENCE [LARGE SCALE GENOMIC DNA]</scope>
    <source>
        <strain evidence="3 4">DFM31</strain>
    </source>
</reference>
<dbReference type="RefSeq" id="WP_366193674.1">
    <property type="nucleotide sequence ID" value="NZ_JBFBVU010000017.1"/>
</dbReference>
<keyword evidence="4" id="KW-1185">Reference proteome</keyword>
<dbReference type="PANTHER" id="PTHR34595:SF2">
    <property type="entry name" value="BLR2978 PROTEIN"/>
    <property type="match status" value="1"/>
</dbReference>
<evidence type="ECO:0000313" key="3">
    <source>
        <dbReference type="EMBL" id="MEV8467789.1"/>
    </source>
</evidence>
<sequence>MTAVLDGSTGDSVARLLQGYRPADGVPDELIGPDGAVRPVWDSFIRALAAQTPEKMAARIGQGEQYLRDAGVYFRRYGPQDTGQRDWPLSHVPVLISETEWDEIALGLTERAGLLEQVVADIYSDNRLVAEGHLPASLVANNPEWLRPLVGVKPASGHFLHFMAFDIGRGPTGDWWVLSDRTQAPSGAGFALENRMATARVYSDMIARTNVAPLAGFFREFRDRLTALSGSDNSQVGILTPGPLNETYFEHAFIARHLGFPLLQGDDLTVQNGRTMIRTVNGTSPVSVLWRRMDAGWVDPLELNEGSRLGTPGLLRAIRAGHLTMVNALGSGILETRALMAFMPRLSQILNGCDLRLPNIATWWCGQESESAYMRDHPDGMMISPAFATAPVFEAAQSNLSVEEIAARIQQNGPDLVGQEQVHLSTAPTLIDGALVPRPMSLRVFLARTASGWKVMPGGFAQIGMVPDSNILAMQQGGRVADVWIVGDSRAKPKPILPSKPAAVQRSAPGRLPSRAADNLYWLGRYVERGEHIVRILRAHHARLSDTEGPLAPVVQCSTDYLASFGCDSAQPIPDGLLSLIDNARACASQVGDRFSVDGALALSDLTRSLHQQAETALPGDSAALAMSVLLRNLNGFSGLVHENMYRFTGWRFLAMGRAAERAATMCGCLAAFADPESPTGGLDLVMEVGDSVMTHHRRYAMAPCRETVVDLMALDELNPRGVLFQFNQMETHLRHLPGVELHHQMTPLSRAVLKARTDLALQTPETLSTEVFNTVLAGLGDISNQTTLAYLT</sequence>
<feature type="domain" description="Circularly permuted ATP-grasp type 2" evidence="2">
    <location>
        <begin position="93"/>
        <end position="463"/>
    </location>
</feature>
<accession>A0ABV3L883</accession>
<dbReference type="EMBL" id="JBFBVU010000017">
    <property type="protein sequence ID" value="MEV8467789.1"/>
    <property type="molecule type" value="Genomic_DNA"/>
</dbReference>
<dbReference type="Pfam" id="PF14403">
    <property type="entry name" value="CP_ATPgrasp_2"/>
    <property type="match status" value="1"/>
</dbReference>
<gene>
    <name evidence="3" type="ORF">AB0T83_13495</name>
</gene>
<protein>
    <submittedName>
        <fullName evidence="3">Circularly permuted type 2 ATP-grasp protein</fullName>
    </submittedName>
</protein>
<dbReference type="PANTHER" id="PTHR34595">
    <property type="entry name" value="BLR5612 PROTEIN"/>
    <property type="match status" value="1"/>
</dbReference>
<dbReference type="Proteomes" id="UP001553161">
    <property type="component" value="Unassembled WGS sequence"/>
</dbReference>
<dbReference type="InterPro" id="IPR051680">
    <property type="entry name" value="ATP-dep_Glu-Cys_Ligase-2"/>
</dbReference>
<dbReference type="InterPro" id="IPR025841">
    <property type="entry name" value="CP_ATPgrasp_2"/>
</dbReference>
<comment type="caution">
    <text evidence="3">The sequence shown here is derived from an EMBL/GenBank/DDBJ whole genome shotgun (WGS) entry which is preliminary data.</text>
</comment>
<dbReference type="Pfam" id="PF04168">
    <property type="entry name" value="Alpha-E"/>
    <property type="match status" value="1"/>
</dbReference>
<dbReference type="InterPro" id="IPR007296">
    <property type="entry name" value="DUF403"/>
</dbReference>
<evidence type="ECO:0000259" key="2">
    <source>
        <dbReference type="Pfam" id="PF14403"/>
    </source>
</evidence>
<feature type="domain" description="DUF403" evidence="1">
    <location>
        <begin position="512"/>
        <end position="792"/>
    </location>
</feature>
<proteinExistence type="predicted"/>